<comment type="caution">
    <text evidence="2">The sequence shown here is derived from an EMBL/GenBank/DDBJ whole genome shotgun (WGS) entry which is preliminary data.</text>
</comment>
<evidence type="ECO:0000256" key="1">
    <source>
        <dbReference type="SAM" id="Phobius"/>
    </source>
</evidence>
<sequence length="397" mass="45003">MTLRAVAVSFPRLRAAAFVGTRPHIRPKRETLAYLRPSPGCIRTLHAAPFLMPPLLFTGLFVALWCWKCAMMVLFQNAIIYNPFLPPNARSMTIDEVSRDCGRLKWREERIKSLDGTEIALCVADVPTMPASSTIKAKTSVYILYFQGNASSLPPRLPDLSWIMRRAHENEPSIQYTMVCLSYRGYWTSHDRPSEPGIDLDSQAALQWISQLHESKPEKVDRTKPTVLFWGQSIGCGFATNLAAKGQFPQNLTIGGLILETPFTNVRAMLQALYPQKWLPYQYLWPFLRNHLDSWTNLGMIAKRFPETPPGIFIVEAGKDELVPSNHSEELFQRCQRVGLPVQRQKVRGALHNEAMVRVAGKQALAHSIVTAVTQARQYENSEKEKPQIMQETKELT</sequence>
<protein>
    <submittedName>
        <fullName evidence="2">Alpha beta superfamily hydrolase</fullName>
    </submittedName>
</protein>
<dbReference type="Gene3D" id="3.40.50.1820">
    <property type="entry name" value="alpha/beta hydrolase"/>
    <property type="match status" value="1"/>
</dbReference>
<keyword evidence="1" id="KW-0472">Membrane</keyword>
<keyword evidence="1" id="KW-1133">Transmembrane helix</keyword>
<dbReference type="GO" id="GO:0016020">
    <property type="term" value="C:membrane"/>
    <property type="evidence" value="ECO:0007669"/>
    <property type="project" value="TreeGrafter"/>
</dbReference>
<accession>A0A395T625</accession>
<keyword evidence="1" id="KW-0812">Transmembrane</keyword>
<dbReference type="PANTHER" id="PTHR12277">
    <property type="entry name" value="ALPHA/BETA HYDROLASE DOMAIN-CONTAINING PROTEIN"/>
    <property type="match status" value="1"/>
</dbReference>
<keyword evidence="2" id="KW-0378">Hydrolase</keyword>
<keyword evidence="3" id="KW-1185">Reference proteome</keyword>
<dbReference type="AlphaFoldDB" id="A0A395T625"/>
<dbReference type="STRING" id="694270.A0A395T625"/>
<proteinExistence type="predicted"/>
<dbReference type="EMBL" id="PXOG01000040">
    <property type="protein sequence ID" value="RGP79859.1"/>
    <property type="molecule type" value="Genomic_DNA"/>
</dbReference>
<evidence type="ECO:0000313" key="3">
    <source>
        <dbReference type="Proteomes" id="UP000266234"/>
    </source>
</evidence>
<dbReference type="SUPFAM" id="SSF53474">
    <property type="entry name" value="alpha/beta-Hydrolases"/>
    <property type="match status" value="1"/>
</dbReference>
<dbReference type="InterPro" id="IPR029058">
    <property type="entry name" value="AB_hydrolase_fold"/>
</dbReference>
<dbReference type="Proteomes" id="UP000266234">
    <property type="component" value="Unassembled WGS sequence"/>
</dbReference>
<dbReference type="GO" id="GO:0008474">
    <property type="term" value="F:palmitoyl-(protein) hydrolase activity"/>
    <property type="evidence" value="ECO:0007669"/>
    <property type="project" value="TreeGrafter"/>
</dbReference>
<evidence type="ECO:0000313" key="2">
    <source>
        <dbReference type="EMBL" id="RGP79859.1"/>
    </source>
</evidence>
<gene>
    <name evidence="2" type="ORF">FLONG3_2039</name>
</gene>
<reference evidence="2 3" key="1">
    <citation type="journal article" date="2018" name="PLoS Pathog.">
        <title>Evolution of structural diversity of trichothecenes, a family of toxins produced by plant pathogenic and entomopathogenic fungi.</title>
        <authorList>
            <person name="Proctor R.H."/>
            <person name="McCormick S.P."/>
            <person name="Kim H.S."/>
            <person name="Cardoza R.E."/>
            <person name="Stanley A.M."/>
            <person name="Lindo L."/>
            <person name="Kelly A."/>
            <person name="Brown D.W."/>
            <person name="Lee T."/>
            <person name="Vaughan M.M."/>
            <person name="Alexander N.J."/>
            <person name="Busman M."/>
            <person name="Gutierrez S."/>
        </authorList>
    </citation>
    <scope>NUCLEOTIDE SEQUENCE [LARGE SCALE GENOMIC DNA]</scope>
    <source>
        <strain evidence="2 3">NRRL 20695</strain>
    </source>
</reference>
<organism evidence="2 3">
    <name type="scientific">Fusarium longipes</name>
    <dbReference type="NCBI Taxonomy" id="694270"/>
    <lineage>
        <taxon>Eukaryota</taxon>
        <taxon>Fungi</taxon>
        <taxon>Dikarya</taxon>
        <taxon>Ascomycota</taxon>
        <taxon>Pezizomycotina</taxon>
        <taxon>Sordariomycetes</taxon>
        <taxon>Hypocreomycetidae</taxon>
        <taxon>Hypocreales</taxon>
        <taxon>Nectriaceae</taxon>
        <taxon>Fusarium</taxon>
    </lineage>
</organism>
<feature type="transmembrane region" description="Helical" evidence="1">
    <location>
        <begin position="55"/>
        <end position="75"/>
    </location>
</feature>
<name>A0A395T625_9HYPO</name>
<dbReference type="PANTHER" id="PTHR12277:SF64">
    <property type="entry name" value="SUPERFAMILY HYDROLASE, PUTATIVE (AFU_ORTHOLOGUE AFUA_3G01760)-RELATED"/>
    <property type="match status" value="1"/>
</dbReference>
<dbReference type="OrthoDB" id="10249433at2759"/>